<proteinExistence type="predicted"/>
<gene>
    <name evidence="1" type="ORF">FKY71_14460</name>
</gene>
<sequence>MRIDDLTLDELMELNELVCRRIDELRARQDLDVLKHLRLGQTVAFECREGEVFGQVVKINRKTVVIHADDHRQWKVPAGEIKPLHDIP</sequence>
<dbReference type="Proteomes" id="UP000315400">
    <property type="component" value="Unassembled WGS sequence"/>
</dbReference>
<comment type="caution">
    <text evidence="1">The sequence shown here is derived from an EMBL/GenBank/DDBJ whole genome shotgun (WGS) entry which is preliminary data.</text>
</comment>
<protein>
    <submittedName>
        <fullName evidence="1">Transposase</fullName>
    </submittedName>
</protein>
<reference evidence="1 2" key="1">
    <citation type="submission" date="2019-06" db="EMBL/GenBank/DDBJ databases">
        <title>Metagenome assembled Genome of Spiribacter salinus SL48-SHIP from the microbial mat of Salt Lake 48 (Novosibirsk region, Russia).</title>
        <authorList>
            <person name="Shipova A."/>
            <person name="Rozanov A.S."/>
            <person name="Bryanskaya A.V."/>
            <person name="Peltek S.E."/>
        </authorList>
    </citation>
    <scope>NUCLEOTIDE SEQUENCE [LARGE SCALE GENOMIC DNA]</scope>
    <source>
        <strain evidence="1">SL48-SHIP-2</strain>
    </source>
</reference>
<organism evidence="1 2">
    <name type="scientific">Spiribacter salinus</name>
    <dbReference type="NCBI Taxonomy" id="1335746"/>
    <lineage>
        <taxon>Bacteria</taxon>
        <taxon>Pseudomonadati</taxon>
        <taxon>Pseudomonadota</taxon>
        <taxon>Gammaproteobacteria</taxon>
        <taxon>Chromatiales</taxon>
        <taxon>Ectothiorhodospiraceae</taxon>
        <taxon>Spiribacter</taxon>
    </lineage>
</organism>
<name>A0A540VNG9_9GAMM</name>
<evidence type="ECO:0000313" key="1">
    <source>
        <dbReference type="EMBL" id="TQE98317.1"/>
    </source>
</evidence>
<dbReference type="AlphaFoldDB" id="A0A540VNG9"/>
<dbReference type="EMBL" id="VIFK01000226">
    <property type="protein sequence ID" value="TQE98317.1"/>
    <property type="molecule type" value="Genomic_DNA"/>
</dbReference>
<evidence type="ECO:0000313" key="2">
    <source>
        <dbReference type="Proteomes" id="UP000315400"/>
    </source>
</evidence>
<accession>A0A540VNG9</accession>